<feature type="chain" id="PRO_5017579384" description="FimB/Mfa2 family fimbrial subunit" evidence="8">
    <location>
        <begin position="19"/>
        <end position="319"/>
    </location>
</feature>
<dbReference type="GO" id="GO:0009279">
    <property type="term" value="C:cell outer membrane"/>
    <property type="evidence" value="ECO:0007669"/>
    <property type="project" value="UniProtKB-SubCell"/>
</dbReference>
<dbReference type="RefSeq" id="WP_117749496.1">
    <property type="nucleotide sequence ID" value="NZ_QSTL01000011.1"/>
</dbReference>
<dbReference type="InterPro" id="IPR014941">
    <property type="entry name" value="FimB/Mfa2/Mfa3"/>
</dbReference>
<keyword evidence="6" id="KW-0998">Cell outer membrane</keyword>
<evidence type="ECO:0000313" key="10">
    <source>
        <dbReference type="Proteomes" id="UP000261295"/>
    </source>
</evidence>
<comment type="subcellular location">
    <subcellularLocation>
        <location evidence="1">Cell outer membrane</location>
    </subcellularLocation>
</comment>
<evidence type="ECO:0000256" key="8">
    <source>
        <dbReference type="SAM" id="SignalP"/>
    </source>
</evidence>
<proteinExistence type="inferred from homology"/>
<feature type="signal peptide" evidence="8">
    <location>
        <begin position="1"/>
        <end position="18"/>
    </location>
</feature>
<keyword evidence="4" id="KW-0472">Membrane</keyword>
<sequence>MKKLAVLTVFVALVASCADDNPPKAVDNGGLVSPDLQMDIVTANGQSPLTGILTIMPCNNGTSIYFGNYVNRKLTPFYGYYRVKDGTFYHDAVNRELSLPTGTYNMIYWGTPKYEEPIYAHPALKDPAYVIGEDMSKQSFGLYRMLPDTTYYPTFDLVHTVQSANIGSEDLKASLKRVVTGLKVIIKNKDNGILSSSIDSMAVRVTNIAGELNFYTGAPQGSPRTVAFPLVRSVDGTQMSNATVMLFPSFGKPEFQMSIILKNGNVKSFKQTLNGPLEANSKLTLTLTLGDIFSEESSGEFTLDNWNEESQTIDVPSLD</sequence>
<evidence type="ECO:0000256" key="4">
    <source>
        <dbReference type="ARBA" id="ARBA00023136"/>
    </source>
</evidence>
<keyword evidence="3 8" id="KW-0732">Signal</keyword>
<organism evidence="9 10">
    <name type="scientific">Bacteroides uniformis</name>
    <dbReference type="NCBI Taxonomy" id="820"/>
    <lineage>
        <taxon>Bacteria</taxon>
        <taxon>Pseudomonadati</taxon>
        <taxon>Bacteroidota</taxon>
        <taxon>Bacteroidia</taxon>
        <taxon>Bacteroidales</taxon>
        <taxon>Bacteroidaceae</taxon>
        <taxon>Bacteroides</taxon>
    </lineage>
</organism>
<dbReference type="EMBL" id="QSTL01000011">
    <property type="protein sequence ID" value="RGM54551.1"/>
    <property type="molecule type" value="Genomic_DNA"/>
</dbReference>
<protein>
    <recommendedName>
        <fullName evidence="11">FimB/Mfa2 family fimbrial subunit</fullName>
    </recommendedName>
</protein>
<evidence type="ECO:0000256" key="5">
    <source>
        <dbReference type="ARBA" id="ARBA00023139"/>
    </source>
</evidence>
<evidence type="ECO:0000313" key="9">
    <source>
        <dbReference type="EMBL" id="RGM54551.1"/>
    </source>
</evidence>
<gene>
    <name evidence="9" type="ORF">DXC07_12405</name>
</gene>
<name>A0A3E4XJ06_BACUN</name>
<comment type="similarity">
    <text evidence="2">Belongs to the bacteroidetes fimbrillin superfamily. FimB/Mfa2 family.</text>
</comment>
<evidence type="ECO:0008006" key="11">
    <source>
        <dbReference type="Google" id="ProtNLM"/>
    </source>
</evidence>
<evidence type="ECO:0000256" key="6">
    <source>
        <dbReference type="ARBA" id="ARBA00023237"/>
    </source>
</evidence>
<dbReference type="Proteomes" id="UP000261295">
    <property type="component" value="Unassembled WGS sequence"/>
</dbReference>
<keyword evidence="5" id="KW-0564">Palmitate</keyword>
<dbReference type="PROSITE" id="PS51257">
    <property type="entry name" value="PROKAR_LIPOPROTEIN"/>
    <property type="match status" value="1"/>
</dbReference>
<evidence type="ECO:0000256" key="2">
    <source>
        <dbReference type="ARBA" id="ARBA00007248"/>
    </source>
</evidence>
<evidence type="ECO:0000256" key="1">
    <source>
        <dbReference type="ARBA" id="ARBA00004442"/>
    </source>
</evidence>
<comment type="caution">
    <text evidence="9">The sequence shown here is derived from an EMBL/GenBank/DDBJ whole genome shotgun (WGS) entry which is preliminary data.</text>
</comment>
<keyword evidence="7" id="KW-0449">Lipoprotein</keyword>
<evidence type="ECO:0000256" key="7">
    <source>
        <dbReference type="ARBA" id="ARBA00023288"/>
    </source>
</evidence>
<reference evidence="9 10" key="1">
    <citation type="submission" date="2018-08" db="EMBL/GenBank/DDBJ databases">
        <title>A genome reference for cultivated species of the human gut microbiota.</title>
        <authorList>
            <person name="Zou Y."/>
            <person name="Xue W."/>
            <person name="Luo G."/>
        </authorList>
    </citation>
    <scope>NUCLEOTIDE SEQUENCE [LARGE SCALE GENOMIC DNA]</scope>
    <source>
        <strain evidence="9 10">OM07-9</strain>
    </source>
</reference>
<dbReference type="Pfam" id="PF08842">
    <property type="entry name" value="Mfa2"/>
    <property type="match status" value="1"/>
</dbReference>
<accession>A0A3E4XJ06</accession>
<evidence type="ECO:0000256" key="3">
    <source>
        <dbReference type="ARBA" id="ARBA00022729"/>
    </source>
</evidence>
<dbReference type="AlphaFoldDB" id="A0A3E4XJ06"/>